<evidence type="ECO:0000313" key="1">
    <source>
        <dbReference type="EMBL" id="KAG5601033.1"/>
    </source>
</evidence>
<protein>
    <submittedName>
        <fullName evidence="1">Uncharacterized protein</fullName>
    </submittedName>
</protein>
<sequence>MFCCLCCKDSLMSLPRMIRVAVVAEAEVASKLAPSLILEWDLQGATWLMDRCIQSIYTMWRHFWDSVVEVLGVARIDTGAVIISSLLSTCLSVRLIWSGLGKN</sequence>
<dbReference type="Proteomes" id="UP000824120">
    <property type="component" value="Chromosome 6"/>
</dbReference>
<evidence type="ECO:0000313" key="2">
    <source>
        <dbReference type="Proteomes" id="UP000824120"/>
    </source>
</evidence>
<accession>A0A9J5YKZ1</accession>
<organism evidence="1 2">
    <name type="scientific">Solanum commersonii</name>
    <name type="common">Commerson's wild potato</name>
    <name type="synonym">Commerson's nightshade</name>
    <dbReference type="NCBI Taxonomy" id="4109"/>
    <lineage>
        <taxon>Eukaryota</taxon>
        <taxon>Viridiplantae</taxon>
        <taxon>Streptophyta</taxon>
        <taxon>Embryophyta</taxon>
        <taxon>Tracheophyta</taxon>
        <taxon>Spermatophyta</taxon>
        <taxon>Magnoliopsida</taxon>
        <taxon>eudicotyledons</taxon>
        <taxon>Gunneridae</taxon>
        <taxon>Pentapetalae</taxon>
        <taxon>asterids</taxon>
        <taxon>lamiids</taxon>
        <taxon>Solanales</taxon>
        <taxon>Solanaceae</taxon>
        <taxon>Solanoideae</taxon>
        <taxon>Solaneae</taxon>
        <taxon>Solanum</taxon>
    </lineage>
</organism>
<reference evidence="1 2" key="1">
    <citation type="submission" date="2020-09" db="EMBL/GenBank/DDBJ databases">
        <title>De no assembly of potato wild relative species, Solanum commersonii.</title>
        <authorList>
            <person name="Cho K."/>
        </authorList>
    </citation>
    <scope>NUCLEOTIDE SEQUENCE [LARGE SCALE GENOMIC DNA]</scope>
    <source>
        <strain evidence="1">LZ3.2</strain>
        <tissue evidence="1">Leaf</tissue>
    </source>
</reference>
<proteinExistence type="predicted"/>
<gene>
    <name evidence="1" type="ORF">H5410_032403</name>
</gene>
<dbReference type="EMBL" id="JACXVP010000006">
    <property type="protein sequence ID" value="KAG5601033.1"/>
    <property type="molecule type" value="Genomic_DNA"/>
</dbReference>
<dbReference type="AlphaFoldDB" id="A0A9J5YKZ1"/>
<keyword evidence="2" id="KW-1185">Reference proteome</keyword>
<comment type="caution">
    <text evidence="1">The sequence shown here is derived from an EMBL/GenBank/DDBJ whole genome shotgun (WGS) entry which is preliminary data.</text>
</comment>
<name>A0A9J5YKZ1_SOLCO</name>